<comment type="caution">
    <text evidence="11">The sequence shown here is derived from an EMBL/GenBank/DDBJ whole genome shotgun (WGS) entry which is preliminary data.</text>
</comment>
<evidence type="ECO:0000256" key="7">
    <source>
        <dbReference type="ARBA" id="ARBA00025795"/>
    </source>
</evidence>
<organism evidence="11 12">
    <name type="scientific">Pyrrhoderma noxium</name>
    <dbReference type="NCBI Taxonomy" id="2282107"/>
    <lineage>
        <taxon>Eukaryota</taxon>
        <taxon>Fungi</taxon>
        <taxon>Dikarya</taxon>
        <taxon>Basidiomycota</taxon>
        <taxon>Agaricomycotina</taxon>
        <taxon>Agaricomycetes</taxon>
        <taxon>Hymenochaetales</taxon>
        <taxon>Hymenochaetaceae</taxon>
        <taxon>Pyrrhoderma</taxon>
    </lineage>
</organism>
<dbReference type="OrthoDB" id="407298at2759"/>
<sequence>MFSLSAARAAVAVLRPVPALIIGALLYVFYNSFFVLCGSDPDAKSTLPRKLKAGSCPYASNGAPLPEGHSYIAPKKDDSRSPCPALNTLANHGYLPRNGRKITGHILGKALIDGFNLSWPIATGLAWGGVVALGQVGTFSLHDLARHNRIEHDASITHLNTRETDEYAPIRSDPALMAAFLRDARPGSKVFGVREIARARIRREAERGTKVDAVQQLVARGEVALFLQIFGNENYEVEYEVLKSWWWEQRLPENWKPARQSTIRRTYLLAKALTDTMEQLRLDEKVLRWAKRAAEADSKAVMQSSAELHSTSPISSLDIDSDSDSDGEIEAVTPPTPFVELPPFSSVKPLIN</sequence>
<dbReference type="Pfam" id="PF01328">
    <property type="entry name" value="Peroxidase_2"/>
    <property type="match status" value="1"/>
</dbReference>
<evidence type="ECO:0000256" key="4">
    <source>
        <dbReference type="ARBA" id="ARBA00022723"/>
    </source>
</evidence>
<keyword evidence="5" id="KW-0560">Oxidoreductase</keyword>
<evidence type="ECO:0000313" key="12">
    <source>
        <dbReference type="Proteomes" id="UP000217199"/>
    </source>
</evidence>
<comment type="similarity">
    <text evidence="7">Belongs to the chloroperoxidase family.</text>
</comment>
<feature type="compositionally biased region" description="Acidic residues" evidence="8">
    <location>
        <begin position="319"/>
        <end position="329"/>
    </location>
</feature>
<evidence type="ECO:0000256" key="5">
    <source>
        <dbReference type="ARBA" id="ARBA00023002"/>
    </source>
</evidence>
<keyword evidence="9" id="KW-0472">Membrane</keyword>
<keyword evidence="9" id="KW-0812">Transmembrane</keyword>
<name>A0A286UG03_9AGAM</name>
<dbReference type="PANTHER" id="PTHR33577">
    <property type="entry name" value="STERIGMATOCYSTIN BIOSYNTHESIS PEROXIDASE STCC-RELATED"/>
    <property type="match status" value="1"/>
</dbReference>
<feature type="region of interest" description="Disordered" evidence="8">
    <location>
        <begin position="301"/>
        <end position="352"/>
    </location>
</feature>
<dbReference type="InterPro" id="IPR036851">
    <property type="entry name" value="Chloroperoxidase-like_sf"/>
</dbReference>
<evidence type="ECO:0000256" key="8">
    <source>
        <dbReference type="SAM" id="MobiDB-lite"/>
    </source>
</evidence>
<evidence type="ECO:0000256" key="3">
    <source>
        <dbReference type="ARBA" id="ARBA00022617"/>
    </source>
</evidence>
<accession>A0A286UG03</accession>
<feature type="transmembrane region" description="Helical" evidence="9">
    <location>
        <begin position="12"/>
        <end position="30"/>
    </location>
</feature>
<evidence type="ECO:0000256" key="2">
    <source>
        <dbReference type="ARBA" id="ARBA00022559"/>
    </source>
</evidence>
<keyword evidence="6" id="KW-0408">Iron</keyword>
<dbReference type="GO" id="GO:0004601">
    <property type="term" value="F:peroxidase activity"/>
    <property type="evidence" value="ECO:0007669"/>
    <property type="project" value="UniProtKB-KW"/>
</dbReference>
<evidence type="ECO:0000313" key="11">
    <source>
        <dbReference type="EMBL" id="PAV18458.1"/>
    </source>
</evidence>
<evidence type="ECO:0000256" key="9">
    <source>
        <dbReference type="SAM" id="Phobius"/>
    </source>
</evidence>
<dbReference type="InParanoid" id="A0A286UG03"/>
<dbReference type="PANTHER" id="PTHR33577:SF9">
    <property type="entry name" value="PEROXIDASE STCC"/>
    <property type="match status" value="1"/>
</dbReference>
<reference evidence="11 12" key="1">
    <citation type="journal article" date="2017" name="Mol. Ecol.">
        <title>Comparative and population genomic landscape of Phellinus noxius: A hypervariable fungus causing root rot in trees.</title>
        <authorList>
            <person name="Chung C.L."/>
            <person name="Lee T.J."/>
            <person name="Akiba M."/>
            <person name="Lee H.H."/>
            <person name="Kuo T.H."/>
            <person name="Liu D."/>
            <person name="Ke H.M."/>
            <person name="Yokoi T."/>
            <person name="Roa M.B."/>
            <person name="Lu M.J."/>
            <person name="Chang Y.Y."/>
            <person name="Ann P.J."/>
            <person name="Tsai J.N."/>
            <person name="Chen C.Y."/>
            <person name="Tzean S.S."/>
            <person name="Ota Y."/>
            <person name="Hattori T."/>
            <person name="Sahashi N."/>
            <person name="Liou R.F."/>
            <person name="Kikuchi T."/>
            <person name="Tsai I.J."/>
        </authorList>
    </citation>
    <scope>NUCLEOTIDE SEQUENCE [LARGE SCALE GENOMIC DNA]</scope>
    <source>
        <strain evidence="11 12">FFPRI411160</strain>
    </source>
</reference>
<keyword evidence="4" id="KW-0479">Metal-binding</keyword>
<proteinExistence type="inferred from homology"/>
<dbReference type="STRING" id="2282107.A0A286UG03"/>
<keyword evidence="12" id="KW-1185">Reference proteome</keyword>
<feature type="domain" description="Heme haloperoxidase family profile" evidence="10">
    <location>
        <begin position="67"/>
        <end position="275"/>
    </location>
</feature>
<evidence type="ECO:0000256" key="1">
    <source>
        <dbReference type="ARBA" id="ARBA00001970"/>
    </source>
</evidence>
<keyword evidence="9" id="KW-1133">Transmembrane helix</keyword>
<dbReference type="AlphaFoldDB" id="A0A286UG03"/>
<dbReference type="SUPFAM" id="SSF47571">
    <property type="entry name" value="Cloroperoxidase"/>
    <property type="match status" value="1"/>
</dbReference>
<evidence type="ECO:0000256" key="6">
    <source>
        <dbReference type="ARBA" id="ARBA00023004"/>
    </source>
</evidence>
<comment type="cofactor">
    <cofactor evidence="1">
        <name>heme b</name>
        <dbReference type="ChEBI" id="CHEBI:60344"/>
    </cofactor>
</comment>
<gene>
    <name evidence="11" type="ORF">PNOK_0530000</name>
</gene>
<dbReference type="Gene3D" id="1.10.489.10">
    <property type="entry name" value="Chloroperoxidase-like"/>
    <property type="match status" value="1"/>
</dbReference>
<dbReference type="InterPro" id="IPR000028">
    <property type="entry name" value="Chloroperoxidase"/>
</dbReference>
<keyword evidence="3" id="KW-0349">Heme</keyword>
<dbReference type="PROSITE" id="PS51405">
    <property type="entry name" value="HEME_HALOPEROXIDASE"/>
    <property type="match status" value="1"/>
</dbReference>
<evidence type="ECO:0000259" key="10">
    <source>
        <dbReference type="PROSITE" id="PS51405"/>
    </source>
</evidence>
<protein>
    <recommendedName>
        <fullName evidence="10">Heme haloperoxidase family profile domain-containing protein</fullName>
    </recommendedName>
</protein>
<dbReference type="GO" id="GO:0046872">
    <property type="term" value="F:metal ion binding"/>
    <property type="evidence" value="ECO:0007669"/>
    <property type="project" value="UniProtKB-KW"/>
</dbReference>
<dbReference type="Proteomes" id="UP000217199">
    <property type="component" value="Unassembled WGS sequence"/>
</dbReference>
<keyword evidence="2" id="KW-0575">Peroxidase</keyword>
<dbReference type="EMBL" id="NBII01000005">
    <property type="protein sequence ID" value="PAV18458.1"/>
    <property type="molecule type" value="Genomic_DNA"/>
</dbReference>